<protein>
    <submittedName>
        <fullName evidence="2">Uncharacterized protein</fullName>
    </submittedName>
</protein>
<keyword evidence="1" id="KW-1133">Transmembrane helix</keyword>
<evidence type="ECO:0000313" key="2">
    <source>
        <dbReference type="EMBL" id="KUL98366.1"/>
    </source>
</evidence>
<comment type="caution">
    <text evidence="2">The sequence shown here is derived from an EMBL/GenBank/DDBJ whole genome shotgun (WGS) entry which is preliminary data.</text>
</comment>
<proteinExistence type="predicted"/>
<keyword evidence="1" id="KW-0472">Membrane</keyword>
<keyword evidence="1" id="KW-0812">Transmembrane</keyword>
<sequence>MITTLTLIFLYFFKIDFLYLEIFNIIFYFYVTLLYFNEHENKYEIYTNFNYYYKEPFYFLEPKPKLKKIIDFIGLMLFNVIFRFFGIGFVKFFYSFAVSAVYLEKFFSMDVFFMALKVDLAVILGSILGNLSGYLSCVFNKKYEEF</sequence>
<feature type="transmembrane region" description="Helical" evidence="1">
    <location>
        <begin position="17"/>
        <end position="36"/>
    </location>
</feature>
<feature type="transmembrane region" description="Helical" evidence="1">
    <location>
        <begin position="114"/>
        <end position="139"/>
    </location>
</feature>
<name>A0A101K6R5_FUSNC</name>
<organism evidence="2 3">
    <name type="scientific">Fusobacterium nucleatum subsp. nucleatum</name>
    <dbReference type="NCBI Taxonomy" id="76856"/>
    <lineage>
        <taxon>Bacteria</taxon>
        <taxon>Fusobacteriati</taxon>
        <taxon>Fusobacteriota</taxon>
        <taxon>Fusobacteriia</taxon>
        <taxon>Fusobacteriales</taxon>
        <taxon>Fusobacteriaceae</taxon>
        <taxon>Fusobacterium</taxon>
    </lineage>
</organism>
<accession>A0A101K6R5</accession>
<dbReference type="EMBL" id="LMVH01000001">
    <property type="protein sequence ID" value="KUL98366.1"/>
    <property type="molecule type" value="Genomic_DNA"/>
</dbReference>
<gene>
    <name evidence="2" type="ORF">RO03_02210</name>
</gene>
<evidence type="ECO:0000313" key="3">
    <source>
        <dbReference type="Proteomes" id="UP000054800"/>
    </source>
</evidence>
<dbReference type="Proteomes" id="UP000054800">
    <property type="component" value="Unassembled WGS sequence"/>
</dbReference>
<dbReference type="OrthoDB" id="88198at2"/>
<feature type="transmembrane region" description="Helical" evidence="1">
    <location>
        <begin position="72"/>
        <end position="94"/>
    </location>
</feature>
<evidence type="ECO:0000256" key="1">
    <source>
        <dbReference type="SAM" id="Phobius"/>
    </source>
</evidence>
<dbReference type="RefSeq" id="WP_059222467.1">
    <property type="nucleotide sequence ID" value="NZ_LMVH01000001.1"/>
</dbReference>
<dbReference type="AlphaFoldDB" id="A0A101K6R5"/>
<reference evidence="2 3" key="1">
    <citation type="submission" date="2015-10" db="EMBL/GenBank/DDBJ databases">
        <authorList>
            <person name="Gilbert D.G."/>
        </authorList>
    </citation>
    <scope>NUCLEOTIDE SEQUENCE [LARGE SCALE GENOMIC DNA]</scope>
    <source>
        <strain evidence="2 3">ChDC F311</strain>
    </source>
</reference>